<protein>
    <submittedName>
        <fullName evidence="1">Uncharacterized protein</fullName>
    </submittedName>
</protein>
<dbReference type="RefSeq" id="WP_170038932.1">
    <property type="nucleotide sequence ID" value="NZ_JABDTL010000002.1"/>
</dbReference>
<dbReference type="Proteomes" id="UP000582837">
    <property type="component" value="Unassembled WGS sequence"/>
</dbReference>
<proteinExistence type="predicted"/>
<keyword evidence="2" id="KW-1185">Reference proteome</keyword>
<sequence length="99" mass="10402">MGKIRLALEDLDVQSFATAEAASGRGTVQGAEDQVVEGPATVSKPPVCYIESGNCLGTRFDYGCDTSYCLSRECELETGPGCVIMTADGCDIDTLIPNC</sequence>
<gene>
    <name evidence="1" type="ORF">HNQ61_005570</name>
</gene>
<name>A0A841H6V8_9BACT</name>
<dbReference type="AlphaFoldDB" id="A0A841H6V8"/>
<organism evidence="1 2">
    <name type="scientific">Longimicrobium terrae</name>
    <dbReference type="NCBI Taxonomy" id="1639882"/>
    <lineage>
        <taxon>Bacteria</taxon>
        <taxon>Pseudomonadati</taxon>
        <taxon>Gemmatimonadota</taxon>
        <taxon>Longimicrobiia</taxon>
        <taxon>Longimicrobiales</taxon>
        <taxon>Longimicrobiaceae</taxon>
        <taxon>Longimicrobium</taxon>
    </lineage>
</organism>
<comment type="caution">
    <text evidence="1">The sequence shown here is derived from an EMBL/GenBank/DDBJ whole genome shotgun (WGS) entry which is preliminary data.</text>
</comment>
<reference evidence="1 2" key="1">
    <citation type="submission" date="2020-08" db="EMBL/GenBank/DDBJ databases">
        <title>Genomic Encyclopedia of Type Strains, Phase IV (KMG-IV): sequencing the most valuable type-strain genomes for metagenomic binning, comparative biology and taxonomic classification.</title>
        <authorList>
            <person name="Goeker M."/>
        </authorList>
    </citation>
    <scope>NUCLEOTIDE SEQUENCE [LARGE SCALE GENOMIC DNA]</scope>
    <source>
        <strain evidence="1 2">DSM 29007</strain>
    </source>
</reference>
<evidence type="ECO:0000313" key="2">
    <source>
        <dbReference type="Proteomes" id="UP000582837"/>
    </source>
</evidence>
<dbReference type="EMBL" id="JACHIA010000032">
    <property type="protein sequence ID" value="MBB6073891.1"/>
    <property type="molecule type" value="Genomic_DNA"/>
</dbReference>
<evidence type="ECO:0000313" key="1">
    <source>
        <dbReference type="EMBL" id="MBB6073891.1"/>
    </source>
</evidence>
<accession>A0A841H6V8</accession>